<dbReference type="PANTHER" id="PTHR43318:SF1">
    <property type="entry name" value="POLYSACCHARIDE BIOSYNTHESIS PROTEIN EPSC-RELATED"/>
    <property type="match status" value="1"/>
</dbReference>
<keyword evidence="5" id="KW-1185">Reference proteome</keyword>
<accession>A0A1M4VT95</accession>
<gene>
    <name evidence="4" type="ORF">SAMN05444278_104206</name>
</gene>
<dbReference type="Gene3D" id="3.40.50.720">
    <property type="entry name" value="NAD(P)-binding Rossmann-like Domain"/>
    <property type="match status" value="2"/>
</dbReference>
<organism evidence="4 5">
    <name type="scientific">Psychroflexus salarius</name>
    <dbReference type="NCBI Taxonomy" id="1155689"/>
    <lineage>
        <taxon>Bacteria</taxon>
        <taxon>Pseudomonadati</taxon>
        <taxon>Bacteroidota</taxon>
        <taxon>Flavobacteriia</taxon>
        <taxon>Flavobacteriales</taxon>
        <taxon>Flavobacteriaceae</taxon>
        <taxon>Psychroflexus</taxon>
    </lineage>
</organism>
<evidence type="ECO:0000259" key="3">
    <source>
        <dbReference type="Pfam" id="PF02719"/>
    </source>
</evidence>
<evidence type="ECO:0000256" key="2">
    <source>
        <dbReference type="SAM" id="Phobius"/>
    </source>
</evidence>
<evidence type="ECO:0000313" key="5">
    <source>
        <dbReference type="Proteomes" id="UP000184462"/>
    </source>
</evidence>
<keyword evidence="2" id="KW-0812">Transmembrane</keyword>
<keyword evidence="2" id="KW-1133">Transmembrane helix</keyword>
<dbReference type="Proteomes" id="UP000184462">
    <property type="component" value="Unassembled WGS sequence"/>
</dbReference>
<dbReference type="CDD" id="cd05237">
    <property type="entry name" value="UDP_invert_4-6DH_SDR_e"/>
    <property type="match status" value="1"/>
</dbReference>
<dbReference type="PANTHER" id="PTHR43318">
    <property type="entry name" value="UDP-N-ACETYLGLUCOSAMINE 4,6-DEHYDRATASE"/>
    <property type="match status" value="1"/>
</dbReference>
<dbReference type="STRING" id="1155689.SAMN05444278_104206"/>
<dbReference type="EMBL" id="FQTW01000004">
    <property type="protein sequence ID" value="SHE72023.1"/>
    <property type="molecule type" value="Genomic_DNA"/>
</dbReference>
<dbReference type="Pfam" id="PF02719">
    <property type="entry name" value="Polysacc_synt_2"/>
    <property type="match status" value="1"/>
</dbReference>
<keyword evidence="2" id="KW-0472">Membrane</keyword>
<sequence length="632" mass="71957">MLKLKLLTIELLKRLSRNYVPRYLIFAIDFLIAFVSAQATFFLISSIQSPQLIYFEFSWKLLTILSIQIIAFLTFKSYSGIVRYTGFRDAIKLIQTTIFSVAVLLIINNIYYMAYEIKIIVDAGLIMYGFILFSILFLFRIVVKRAYQLIHANQTTTNAYILGTGLADVAIAEGIISDTQTQFKLSGFVNVNSKIKRNRIFNLPIVLVDDLLESQNEQCVIINSSKLDQLDQSLQQKIDILLENNIKVYKLPEIQDWNDTANVLSQIKEINLEDLLQRNPIKLNKEKLKSIYQGKTILVTGAAGSIGSDIVRQLIPFDPQEILLLDQAETPLHDMCIYIRKEHPETEFKSIIADVRNYERLAEIFEEYSPEVVFHGAAYKHVPMMEDNPIEAMHVNYLGTQNLVNLASKHQVNRFVFVSTDKAVNPTNIMGATKRSAEIFVQFVSRQKNNKTLFITTRFGNVLGSNGSVIPHFKKQILQNGPVTVTHPEITRYFMTIDEACQLVLEAGALGKGGEIFVFDMGNPVKIVDLAKQMIRLSGFTPNVDINITYTGLRPGEKLYEELLADKENTLPTHHQKILIAKSSFEFDKENTILLENLSNQIMQNQTLAALKILYQLVPEFNHNKLENRKIG</sequence>
<proteinExistence type="inferred from homology"/>
<dbReference type="SUPFAM" id="SSF51735">
    <property type="entry name" value="NAD(P)-binding Rossmann-fold domains"/>
    <property type="match status" value="1"/>
</dbReference>
<feature type="transmembrane region" description="Helical" evidence="2">
    <location>
        <begin position="23"/>
        <end position="45"/>
    </location>
</feature>
<feature type="transmembrane region" description="Helical" evidence="2">
    <location>
        <begin position="125"/>
        <end position="143"/>
    </location>
</feature>
<dbReference type="AlphaFoldDB" id="A0A1M4VT95"/>
<dbReference type="RefSeq" id="WP_234949767.1">
    <property type="nucleotide sequence ID" value="NZ_FQTW01000004.1"/>
</dbReference>
<dbReference type="InterPro" id="IPR036291">
    <property type="entry name" value="NAD(P)-bd_dom_sf"/>
</dbReference>
<evidence type="ECO:0000313" key="4">
    <source>
        <dbReference type="EMBL" id="SHE72023.1"/>
    </source>
</evidence>
<feature type="transmembrane region" description="Helical" evidence="2">
    <location>
        <begin position="57"/>
        <end position="78"/>
    </location>
</feature>
<reference evidence="4 5" key="1">
    <citation type="submission" date="2016-11" db="EMBL/GenBank/DDBJ databases">
        <authorList>
            <person name="Jaros S."/>
            <person name="Januszkiewicz K."/>
            <person name="Wedrychowicz H."/>
        </authorList>
    </citation>
    <scope>NUCLEOTIDE SEQUENCE [LARGE SCALE GENOMIC DNA]</scope>
    <source>
        <strain evidence="4 5">DSM 25661</strain>
    </source>
</reference>
<name>A0A1M4VT95_9FLAO</name>
<dbReference type="InterPro" id="IPR051203">
    <property type="entry name" value="Polysaccharide_Synthase-Rel"/>
</dbReference>
<evidence type="ECO:0000256" key="1">
    <source>
        <dbReference type="ARBA" id="ARBA00007430"/>
    </source>
</evidence>
<feature type="domain" description="Polysaccharide biosynthesis protein CapD-like" evidence="3">
    <location>
        <begin position="297"/>
        <end position="582"/>
    </location>
</feature>
<dbReference type="InterPro" id="IPR003869">
    <property type="entry name" value="Polysac_CapD-like"/>
</dbReference>
<protein>
    <submittedName>
        <fullName evidence="4">NDP-sugar epimerase, includes UDP-GlcNAc-inverting 4,6-dehydratase FlaA1 and capsular polysaccharide biosynthesis protein EpsC</fullName>
    </submittedName>
</protein>
<feature type="transmembrane region" description="Helical" evidence="2">
    <location>
        <begin position="90"/>
        <end position="113"/>
    </location>
</feature>
<comment type="similarity">
    <text evidence="1">Belongs to the polysaccharide synthase family.</text>
</comment>